<evidence type="ECO:0000313" key="2">
    <source>
        <dbReference type="EMBL" id="PYI33867.1"/>
    </source>
</evidence>
<evidence type="ECO:0000256" key="1">
    <source>
        <dbReference type="SAM" id="MobiDB-lite"/>
    </source>
</evidence>
<evidence type="ECO:0008006" key="4">
    <source>
        <dbReference type="Google" id="ProtNLM"/>
    </source>
</evidence>
<reference evidence="2 3" key="1">
    <citation type="submission" date="2018-02" db="EMBL/GenBank/DDBJ databases">
        <title>The genomes of Aspergillus section Nigri reveals drivers in fungal speciation.</title>
        <authorList>
            <consortium name="DOE Joint Genome Institute"/>
            <person name="Vesth T.C."/>
            <person name="Nybo J."/>
            <person name="Theobald S."/>
            <person name="Brandl J."/>
            <person name="Frisvad J.C."/>
            <person name="Nielsen K.F."/>
            <person name="Lyhne E.K."/>
            <person name="Kogle M.E."/>
            <person name="Kuo A."/>
            <person name="Riley R."/>
            <person name="Clum A."/>
            <person name="Nolan M."/>
            <person name="Lipzen A."/>
            <person name="Salamov A."/>
            <person name="Henrissat B."/>
            <person name="Wiebenga A."/>
            <person name="De vries R.P."/>
            <person name="Grigoriev I.V."/>
            <person name="Mortensen U.H."/>
            <person name="Andersen M.R."/>
            <person name="Baker S.E."/>
        </authorList>
    </citation>
    <scope>NUCLEOTIDE SEQUENCE [LARGE SCALE GENOMIC DNA]</scope>
    <source>
        <strain evidence="2 3">CBS 114.80</strain>
    </source>
</reference>
<dbReference type="AlphaFoldDB" id="A0A2V5J7G5"/>
<accession>A0A2V5J7G5</accession>
<sequence length="98" mass="11392">MTNKEERPNPPVENAAEDDDEPDEWEKRINRTGCADEQMTLNDCVYQKKDWRSCQKEPSANAGNSRATTSARRRRMLRTRVTWPATIPSVYSTDFQLK</sequence>
<name>A0A2V5J7G5_9EURO</name>
<evidence type="ECO:0000313" key="3">
    <source>
        <dbReference type="Proteomes" id="UP000248817"/>
    </source>
</evidence>
<proteinExistence type="predicted"/>
<dbReference type="GO" id="GO:0033617">
    <property type="term" value="P:mitochondrial respiratory chain complex IV assembly"/>
    <property type="evidence" value="ECO:0007669"/>
    <property type="project" value="InterPro"/>
</dbReference>
<feature type="compositionally biased region" description="Acidic residues" evidence="1">
    <location>
        <begin position="15"/>
        <end position="24"/>
    </location>
</feature>
<dbReference type="Proteomes" id="UP000248817">
    <property type="component" value="Unassembled WGS sequence"/>
</dbReference>
<dbReference type="PANTHER" id="PTHR13639">
    <property type="entry name" value="CYTOCHROME C OXIDASE ASSEMBLY FACTOR 4 HOMOLOG, MITOCHONDRIAL"/>
    <property type="match status" value="1"/>
</dbReference>
<dbReference type="InterPro" id="IPR039870">
    <property type="entry name" value="Coa4-like"/>
</dbReference>
<protein>
    <recommendedName>
        <fullName evidence="4">CHCH domain-containing protein</fullName>
    </recommendedName>
</protein>
<feature type="region of interest" description="Disordered" evidence="1">
    <location>
        <begin position="52"/>
        <end position="73"/>
    </location>
</feature>
<organism evidence="2 3">
    <name type="scientific">Aspergillus indologenus CBS 114.80</name>
    <dbReference type="NCBI Taxonomy" id="1450541"/>
    <lineage>
        <taxon>Eukaryota</taxon>
        <taxon>Fungi</taxon>
        <taxon>Dikarya</taxon>
        <taxon>Ascomycota</taxon>
        <taxon>Pezizomycotina</taxon>
        <taxon>Eurotiomycetes</taxon>
        <taxon>Eurotiomycetidae</taxon>
        <taxon>Eurotiales</taxon>
        <taxon>Aspergillaceae</taxon>
        <taxon>Aspergillus</taxon>
        <taxon>Aspergillus subgen. Circumdati</taxon>
    </lineage>
</organism>
<feature type="region of interest" description="Disordered" evidence="1">
    <location>
        <begin position="1"/>
        <end position="27"/>
    </location>
</feature>
<dbReference type="EMBL" id="KZ825480">
    <property type="protein sequence ID" value="PYI33867.1"/>
    <property type="molecule type" value="Genomic_DNA"/>
</dbReference>
<dbReference type="GO" id="GO:0005758">
    <property type="term" value="C:mitochondrial intermembrane space"/>
    <property type="evidence" value="ECO:0007669"/>
    <property type="project" value="InterPro"/>
</dbReference>
<keyword evidence="3" id="KW-1185">Reference proteome</keyword>
<gene>
    <name evidence="2" type="ORF">BP00DRAFT_96530</name>
</gene>
<dbReference type="PANTHER" id="PTHR13639:SF2">
    <property type="entry name" value="CYTOCHROME C OXIDASE ASSEMBLY FACTOR 4 HOMOLOG, MITOCHONDRIAL"/>
    <property type="match status" value="1"/>
</dbReference>